<organism evidence="5 6">
    <name type="scientific">Canariomyces notabilis</name>
    <dbReference type="NCBI Taxonomy" id="2074819"/>
    <lineage>
        <taxon>Eukaryota</taxon>
        <taxon>Fungi</taxon>
        <taxon>Dikarya</taxon>
        <taxon>Ascomycota</taxon>
        <taxon>Pezizomycotina</taxon>
        <taxon>Sordariomycetes</taxon>
        <taxon>Sordariomycetidae</taxon>
        <taxon>Sordariales</taxon>
        <taxon>Chaetomiaceae</taxon>
        <taxon>Canariomyces</taxon>
    </lineage>
</organism>
<dbReference type="GO" id="GO:0005506">
    <property type="term" value="F:iron ion binding"/>
    <property type="evidence" value="ECO:0007669"/>
    <property type="project" value="InterPro"/>
</dbReference>
<dbReference type="GeneID" id="89935718"/>
<keyword evidence="1 4" id="KW-0349">Heme</keyword>
<evidence type="ECO:0000256" key="3">
    <source>
        <dbReference type="ARBA" id="ARBA00023004"/>
    </source>
</evidence>
<protein>
    <submittedName>
        <fullName evidence="5">Cytochrome P450</fullName>
    </submittedName>
</protein>
<dbReference type="PANTHER" id="PTHR24305:SF168">
    <property type="entry name" value="P450, PUTATIVE (EUROFUNG)-RELATED"/>
    <property type="match status" value="1"/>
</dbReference>
<dbReference type="PANTHER" id="PTHR24305">
    <property type="entry name" value="CYTOCHROME P450"/>
    <property type="match status" value="1"/>
</dbReference>
<dbReference type="GO" id="GO:0016705">
    <property type="term" value="F:oxidoreductase activity, acting on paired donors, with incorporation or reduction of molecular oxygen"/>
    <property type="evidence" value="ECO:0007669"/>
    <property type="project" value="InterPro"/>
</dbReference>
<dbReference type="GO" id="GO:0004497">
    <property type="term" value="F:monooxygenase activity"/>
    <property type="evidence" value="ECO:0007669"/>
    <property type="project" value="InterPro"/>
</dbReference>
<comment type="cofactor">
    <cofactor evidence="4">
        <name>heme</name>
        <dbReference type="ChEBI" id="CHEBI:30413"/>
    </cofactor>
</comment>
<reference evidence="5" key="2">
    <citation type="submission" date="2023-05" db="EMBL/GenBank/DDBJ databases">
        <authorList>
            <consortium name="Lawrence Berkeley National Laboratory"/>
            <person name="Steindorff A."/>
            <person name="Hensen N."/>
            <person name="Bonometti L."/>
            <person name="Westerberg I."/>
            <person name="Brannstrom I.O."/>
            <person name="Guillou S."/>
            <person name="Cros-Aarteil S."/>
            <person name="Calhoun S."/>
            <person name="Haridas S."/>
            <person name="Kuo A."/>
            <person name="Mondo S."/>
            <person name="Pangilinan J."/>
            <person name="Riley R."/>
            <person name="Labutti K."/>
            <person name="Andreopoulos B."/>
            <person name="Lipzen A."/>
            <person name="Chen C."/>
            <person name="Yanf M."/>
            <person name="Daum C."/>
            <person name="Ng V."/>
            <person name="Clum A."/>
            <person name="Ohm R."/>
            <person name="Martin F."/>
            <person name="Silar P."/>
            <person name="Natvig D."/>
            <person name="Lalanne C."/>
            <person name="Gautier V."/>
            <person name="Ament-Velasquez S.L."/>
            <person name="Kruys A."/>
            <person name="Hutchinson M.I."/>
            <person name="Powell A.J."/>
            <person name="Barry K."/>
            <person name="Miller A.N."/>
            <person name="Grigoriev I.V."/>
            <person name="Debuchy R."/>
            <person name="Gladieux P."/>
            <person name="Thoren M.H."/>
            <person name="Johannesson H."/>
        </authorList>
    </citation>
    <scope>NUCLEOTIDE SEQUENCE</scope>
    <source>
        <strain evidence="5">CBS 508.74</strain>
    </source>
</reference>
<keyword evidence="2 4" id="KW-0479">Metal-binding</keyword>
<evidence type="ECO:0000256" key="2">
    <source>
        <dbReference type="ARBA" id="ARBA00022723"/>
    </source>
</evidence>
<feature type="binding site" description="axial binding residue" evidence="4">
    <location>
        <position position="433"/>
    </location>
    <ligand>
        <name>heme</name>
        <dbReference type="ChEBI" id="CHEBI:30413"/>
    </ligand>
    <ligandPart>
        <name>Fe</name>
        <dbReference type="ChEBI" id="CHEBI:18248"/>
    </ligandPart>
</feature>
<evidence type="ECO:0000313" key="6">
    <source>
        <dbReference type="Proteomes" id="UP001302812"/>
    </source>
</evidence>
<reference evidence="5" key="1">
    <citation type="journal article" date="2023" name="Mol. Phylogenet. Evol.">
        <title>Genome-scale phylogeny and comparative genomics of the fungal order Sordariales.</title>
        <authorList>
            <person name="Hensen N."/>
            <person name="Bonometti L."/>
            <person name="Westerberg I."/>
            <person name="Brannstrom I.O."/>
            <person name="Guillou S."/>
            <person name="Cros-Aarteil S."/>
            <person name="Calhoun S."/>
            <person name="Haridas S."/>
            <person name="Kuo A."/>
            <person name="Mondo S."/>
            <person name="Pangilinan J."/>
            <person name="Riley R."/>
            <person name="LaButti K."/>
            <person name="Andreopoulos B."/>
            <person name="Lipzen A."/>
            <person name="Chen C."/>
            <person name="Yan M."/>
            <person name="Daum C."/>
            <person name="Ng V."/>
            <person name="Clum A."/>
            <person name="Steindorff A."/>
            <person name="Ohm R.A."/>
            <person name="Martin F."/>
            <person name="Silar P."/>
            <person name="Natvig D.O."/>
            <person name="Lalanne C."/>
            <person name="Gautier V."/>
            <person name="Ament-Velasquez S.L."/>
            <person name="Kruys A."/>
            <person name="Hutchinson M.I."/>
            <person name="Powell A.J."/>
            <person name="Barry K."/>
            <person name="Miller A.N."/>
            <person name="Grigoriev I.V."/>
            <person name="Debuchy R."/>
            <person name="Gladieux P."/>
            <person name="Hiltunen Thoren M."/>
            <person name="Johannesson H."/>
        </authorList>
    </citation>
    <scope>NUCLEOTIDE SEQUENCE</scope>
    <source>
        <strain evidence="5">CBS 508.74</strain>
    </source>
</reference>
<evidence type="ECO:0000313" key="5">
    <source>
        <dbReference type="EMBL" id="KAK4112487.1"/>
    </source>
</evidence>
<dbReference type="AlphaFoldDB" id="A0AAN6TDM7"/>
<comment type="caution">
    <text evidence="5">The sequence shown here is derived from an EMBL/GenBank/DDBJ whole genome shotgun (WGS) entry which is preliminary data.</text>
</comment>
<dbReference type="CDD" id="cd11060">
    <property type="entry name" value="CYP57A1-like"/>
    <property type="match status" value="1"/>
</dbReference>
<evidence type="ECO:0000256" key="1">
    <source>
        <dbReference type="ARBA" id="ARBA00022617"/>
    </source>
</evidence>
<dbReference type="PRINTS" id="PR00463">
    <property type="entry name" value="EP450I"/>
</dbReference>
<sequence length="485" mass="54332">MPSAALIWSLLGLVLLATAVRRLLRWRRLSHVPGPMISGWTSLCPGPLVRVAPNIVVCADPDAIYHIHGVRSGYTKAEWYNIARISPNSDNIMSMIETEQRRERKKYIMPAYTGRGVDAFEEGVDKSLQAWIDLIERKYISDGGKSKPMDLGKTAHFYALDAIAEIAYGQSFGHLEKDEDVHNIIATNNASVPMMMLFNNYVFLWKMMQRWPLYYLLPRDGDKSGFGAVLGHVNKLIGERLRPNASPKHDMLQSFIAHGLRGKALSEEVGIQFFAGSDTVASVIRTTLLLLMTHPRVYQRLQAELDGATAANRLSRPLIRESEARALPYLQAVIREGLRLFPPGALPPFFKQVPAPRGDTLCGYDLPGGTWVAVGCAVYGLNRDNGFWGADGDVFRPERWLAVEQGGDGPGEDRLAAMLRRVELVWGAGQFVCVGRMIAMVEINKVFPELMRRYNFSLVDPFRPPKLVNTGVWDAHDFIVTIERR</sequence>
<dbReference type="PRINTS" id="PR00385">
    <property type="entry name" value="P450"/>
</dbReference>
<dbReference type="InterPro" id="IPR002401">
    <property type="entry name" value="Cyt_P450_E_grp-I"/>
</dbReference>
<dbReference type="Pfam" id="PF00067">
    <property type="entry name" value="p450"/>
    <property type="match status" value="1"/>
</dbReference>
<dbReference type="Proteomes" id="UP001302812">
    <property type="component" value="Unassembled WGS sequence"/>
</dbReference>
<keyword evidence="6" id="KW-1185">Reference proteome</keyword>
<dbReference type="InterPro" id="IPR036396">
    <property type="entry name" value="Cyt_P450_sf"/>
</dbReference>
<evidence type="ECO:0000256" key="4">
    <source>
        <dbReference type="PIRSR" id="PIRSR602401-1"/>
    </source>
</evidence>
<keyword evidence="3 4" id="KW-0408">Iron</keyword>
<dbReference type="Gene3D" id="1.10.630.10">
    <property type="entry name" value="Cytochrome P450"/>
    <property type="match status" value="1"/>
</dbReference>
<dbReference type="RefSeq" id="XP_064670057.1">
    <property type="nucleotide sequence ID" value="XM_064811593.1"/>
</dbReference>
<dbReference type="EMBL" id="MU853342">
    <property type="protein sequence ID" value="KAK4112487.1"/>
    <property type="molecule type" value="Genomic_DNA"/>
</dbReference>
<name>A0AAN6TDM7_9PEZI</name>
<dbReference type="InterPro" id="IPR001128">
    <property type="entry name" value="Cyt_P450"/>
</dbReference>
<accession>A0AAN6TDM7</accession>
<dbReference type="SUPFAM" id="SSF48264">
    <property type="entry name" value="Cytochrome P450"/>
    <property type="match status" value="1"/>
</dbReference>
<proteinExistence type="predicted"/>
<dbReference type="InterPro" id="IPR050121">
    <property type="entry name" value="Cytochrome_P450_monoxygenase"/>
</dbReference>
<gene>
    <name evidence="5" type="ORF">N656DRAFT_709387</name>
</gene>
<dbReference type="GO" id="GO:0020037">
    <property type="term" value="F:heme binding"/>
    <property type="evidence" value="ECO:0007669"/>
    <property type="project" value="InterPro"/>
</dbReference>